<dbReference type="InterPro" id="IPR006311">
    <property type="entry name" value="TAT_signal"/>
</dbReference>
<dbReference type="InterPro" id="IPR019546">
    <property type="entry name" value="TAT_signal_bac_arc"/>
</dbReference>
<feature type="compositionally biased region" description="Basic and acidic residues" evidence="1">
    <location>
        <begin position="593"/>
        <end position="605"/>
    </location>
</feature>
<dbReference type="Gene3D" id="3.10.105.10">
    <property type="entry name" value="Dipeptide-binding Protein, Domain 3"/>
    <property type="match status" value="1"/>
</dbReference>
<dbReference type="NCBIfam" id="TIGR01409">
    <property type="entry name" value="TAT_signal_seq"/>
    <property type="match status" value="1"/>
</dbReference>
<feature type="region of interest" description="Disordered" evidence="1">
    <location>
        <begin position="593"/>
        <end position="618"/>
    </location>
</feature>
<dbReference type="Gene3D" id="3.40.190.10">
    <property type="entry name" value="Periplasmic binding protein-like II"/>
    <property type="match status" value="1"/>
</dbReference>
<dbReference type="PANTHER" id="PTHR30290:SF62">
    <property type="entry name" value="OLIGOPEPTIDE ABC TRANSPORTER, PERIPLASMIC OLIGOPEPTIDE-BINDING PROTEIN"/>
    <property type="match status" value="1"/>
</dbReference>
<feature type="region of interest" description="Disordered" evidence="1">
    <location>
        <begin position="32"/>
        <end position="70"/>
    </location>
</feature>
<evidence type="ECO:0000313" key="3">
    <source>
        <dbReference type="EMBL" id="MFC3766781.1"/>
    </source>
</evidence>
<feature type="domain" description="Solute-binding protein family 5" evidence="2">
    <location>
        <begin position="144"/>
        <end position="549"/>
    </location>
</feature>
<dbReference type="Pfam" id="PF00496">
    <property type="entry name" value="SBP_bac_5"/>
    <property type="match status" value="1"/>
</dbReference>
<proteinExistence type="predicted"/>
<dbReference type="EMBL" id="JBHRZH010000060">
    <property type="protein sequence ID" value="MFC3766781.1"/>
    <property type="molecule type" value="Genomic_DNA"/>
</dbReference>
<dbReference type="PROSITE" id="PS51257">
    <property type="entry name" value="PROKAR_LIPOPROTEIN"/>
    <property type="match status" value="1"/>
</dbReference>
<evidence type="ECO:0000256" key="1">
    <source>
        <dbReference type="SAM" id="MobiDB-lite"/>
    </source>
</evidence>
<gene>
    <name evidence="3" type="ORF">ACFOUW_38550</name>
</gene>
<dbReference type="InterPro" id="IPR039424">
    <property type="entry name" value="SBP_5"/>
</dbReference>
<reference evidence="4" key="1">
    <citation type="journal article" date="2019" name="Int. J. Syst. Evol. Microbiol.">
        <title>The Global Catalogue of Microorganisms (GCM) 10K type strain sequencing project: providing services to taxonomists for standard genome sequencing and annotation.</title>
        <authorList>
            <consortium name="The Broad Institute Genomics Platform"/>
            <consortium name="The Broad Institute Genome Sequencing Center for Infectious Disease"/>
            <person name="Wu L."/>
            <person name="Ma J."/>
        </authorList>
    </citation>
    <scope>NUCLEOTIDE SEQUENCE [LARGE SCALE GENOMIC DNA]</scope>
    <source>
        <strain evidence="4">CGMCC 4.7241</strain>
    </source>
</reference>
<evidence type="ECO:0000259" key="2">
    <source>
        <dbReference type="Pfam" id="PF00496"/>
    </source>
</evidence>
<dbReference type="RefSeq" id="WP_205117677.1">
    <property type="nucleotide sequence ID" value="NZ_JAFBCM010000001.1"/>
</dbReference>
<protein>
    <submittedName>
        <fullName evidence="3">ABC transporter substrate-binding protein</fullName>
    </submittedName>
</protein>
<keyword evidence="4" id="KW-1185">Reference proteome</keyword>
<dbReference type="PROSITE" id="PS51318">
    <property type="entry name" value="TAT"/>
    <property type="match status" value="1"/>
</dbReference>
<accession>A0ABV7YN35</accession>
<dbReference type="SUPFAM" id="SSF53850">
    <property type="entry name" value="Periplasmic binding protein-like II"/>
    <property type="match status" value="1"/>
</dbReference>
<organism evidence="3 4">
    <name type="scientific">Tenggerimyces flavus</name>
    <dbReference type="NCBI Taxonomy" id="1708749"/>
    <lineage>
        <taxon>Bacteria</taxon>
        <taxon>Bacillati</taxon>
        <taxon>Actinomycetota</taxon>
        <taxon>Actinomycetes</taxon>
        <taxon>Propionibacteriales</taxon>
        <taxon>Nocardioidaceae</taxon>
        <taxon>Tenggerimyces</taxon>
    </lineage>
</organism>
<dbReference type="PANTHER" id="PTHR30290">
    <property type="entry name" value="PERIPLASMIC BINDING COMPONENT OF ABC TRANSPORTER"/>
    <property type="match status" value="1"/>
</dbReference>
<comment type="caution">
    <text evidence="3">The sequence shown here is derived from an EMBL/GenBank/DDBJ whole genome shotgun (WGS) entry which is preliminary data.</text>
</comment>
<name>A0ABV7YN35_9ACTN</name>
<sequence>MDTTCAKTSRRGFLYGSAVAAGSVVLAACSGSSNAPQGSGNGGQSSGTPASKAKGSETEPIAPPSSFSESPLLAEQVKAGKLPAVEERLPEKPYVVPHKWIEKGKYGGSIRLMIPSTSDGDVRQMKQYMYGHSLLRFVNDSLDIVPGLVESWESNEEQSEWTLHFRKGLKWSDGKPWTTADIMFWWNDMVLNEEHTEIPPDECKAANGKPATLKATDEVTLVMTFETPAPLTPDRLAGYTKRGNGSTWMEPKHYLQQFHPTYNKSASKEWASLGGAFETKRNHARNPDCPTMTGWRVTSYRDSQQVVWERNPFYWVVDREGQQLPYVDKLTYTVVGEPQVGKLQAQQGKLDYVHGPFAGFGLADISGLRQTEKQSNLVLRMWDTGSGTGSMFFFNQDAKDPKLRELIREPKFRQALSHAFNRPDVKKSIYYTLGDPTTGTMGVKTIEYVVSDEGRSVYESWRDSYVKYDPELAKSMLDELGVVDKNGDGKREFADGSPLTIWMDYQSNAAPDHIAKNDQLKRDWEAIGLTVKLNPIPADGWDPRWQSGQLVSHCSWEVSSARDHLTQAAWLVPVEPARWAPLQGQWYNVRGTPAEKEQADVDPYKRTPPRAAPEPGGPVEQLWKLYDQAKVEVDATKRHRFVWDMIKIHIEHGPFFMGSVANPPALILAHRDLKNVPDKENLAQGGLVGPWQHPSPAVYDPEAYFWTNPEQHA</sequence>
<dbReference type="InterPro" id="IPR000914">
    <property type="entry name" value="SBP_5_dom"/>
</dbReference>
<dbReference type="CDD" id="cd08500">
    <property type="entry name" value="PBP2_NikA_DppA_OppA_like_4"/>
    <property type="match status" value="1"/>
</dbReference>
<dbReference type="Proteomes" id="UP001595699">
    <property type="component" value="Unassembled WGS sequence"/>
</dbReference>
<evidence type="ECO:0000313" key="4">
    <source>
        <dbReference type="Proteomes" id="UP001595699"/>
    </source>
</evidence>